<reference evidence="14 16" key="2">
    <citation type="submission" date="2024-02" db="EMBL/GenBank/DDBJ databases">
        <title>Tn5403 promotes plasmid rearrangements and degradation of the Klebsiella pneumoniae carbapenemase (KPC) transposon Tn4401.</title>
        <authorList>
            <person name="Sheppard A.E."/>
            <person name="Barry K.E."/>
            <person name="Parikh H.I."/>
            <person name="Vegesana K."/>
            <person name="Sebra R."/>
            <person name="George S."/>
            <person name="Sanderson N.D."/>
            <person name="Stoesser N."/>
            <person name="Eyre D.W."/>
            <person name="Crook D.W."/>
            <person name="Walker A.S."/>
            <person name="Mathers A.J."/>
        </authorList>
    </citation>
    <scope>NUCLEOTIDE SEQUENCE [LARGE SCALE GENOMIC DNA]</scope>
    <source>
        <strain evidence="14 16">CAV1921</strain>
    </source>
</reference>
<proteinExistence type="inferred from homology"/>
<dbReference type="Proteomes" id="UP001350972">
    <property type="component" value="Chromosome"/>
</dbReference>
<evidence type="ECO:0000256" key="6">
    <source>
        <dbReference type="ARBA" id="ARBA00022692"/>
    </source>
</evidence>
<dbReference type="EMBL" id="CP145163">
    <property type="protein sequence ID" value="WWC12246.1"/>
    <property type="molecule type" value="Genomic_DNA"/>
</dbReference>
<evidence type="ECO:0000313" key="14">
    <source>
        <dbReference type="EMBL" id="WWC12246.1"/>
    </source>
</evidence>
<feature type="transmembrane region" description="Helical" evidence="11">
    <location>
        <begin position="394"/>
        <end position="415"/>
    </location>
</feature>
<feature type="transmembrane region" description="Helical" evidence="11">
    <location>
        <begin position="321"/>
        <end position="345"/>
    </location>
</feature>
<feature type="transmembrane region" description="Helical" evidence="11">
    <location>
        <begin position="148"/>
        <end position="169"/>
    </location>
</feature>
<evidence type="ECO:0000313" key="16">
    <source>
        <dbReference type="Proteomes" id="UP001350972"/>
    </source>
</evidence>
<dbReference type="InterPro" id="IPR005828">
    <property type="entry name" value="MFS_sugar_transport-like"/>
</dbReference>
<dbReference type="EMBL" id="NKYI01000031">
    <property type="protein sequence ID" value="PIK81699.1"/>
    <property type="molecule type" value="Genomic_DNA"/>
</dbReference>
<keyword evidence="4" id="KW-1003">Cell membrane</keyword>
<name>A0A225U2F6_RAOOR</name>
<dbReference type="PANTHER" id="PTHR48020:SF12">
    <property type="entry name" value="PROTON MYO-INOSITOL COTRANSPORTER"/>
    <property type="match status" value="1"/>
</dbReference>
<keyword evidence="5" id="KW-0762">Sugar transport</keyword>
<dbReference type="Gene3D" id="1.20.1250.20">
    <property type="entry name" value="MFS general substrate transporter like domains"/>
    <property type="match status" value="1"/>
</dbReference>
<evidence type="ECO:0000256" key="2">
    <source>
        <dbReference type="ARBA" id="ARBA00010992"/>
    </source>
</evidence>
<reference evidence="13 15" key="1">
    <citation type="submission" date="2017-07" db="EMBL/GenBank/DDBJ databases">
        <title>Raoultella ornithinolytica strain HH3 draft genome.</title>
        <authorList>
            <person name="Duceppe M.-O."/>
            <person name="Huang H."/>
            <person name="Phipps-Todd B."/>
        </authorList>
    </citation>
    <scope>NUCLEOTIDE SEQUENCE [LARGE SCALE GENOMIC DNA]</scope>
    <source>
        <strain evidence="13 15">HH3</strain>
    </source>
</reference>
<keyword evidence="6 11" id="KW-0812">Transmembrane</keyword>
<evidence type="ECO:0000256" key="11">
    <source>
        <dbReference type="SAM" id="Phobius"/>
    </source>
</evidence>
<feature type="transmembrane region" description="Helical" evidence="11">
    <location>
        <begin position="255"/>
        <end position="278"/>
    </location>
</feature>
<dbReference type="PANTHER" id="PTHR48020">
    <property type="entry name" value="PROTON MYO-INOSITOL COTRANSPORTER"/>
    <property type="match status" value="1"/>
</dbReference>
<dbReference type="FunFam" id="1.20.1250.20:FF:000218">
    <property type="entry name" value="facilitated trehalose transporter Tret1"/>
    <property type="match status" value="1"/>
</dbReference>
<evidence type="ECO:0000256" key="9">
    <source>
        <dbReference type="ARBA" id="ARBA00023136"/>
    </source>
</evidence>
<dbReference type="PaxDb" id="1286170-RORB6_21220"/>
<dbReference type="InterPro" id="IPR005829">
    <property type="entry name" value="Sugar_transporter_CS"/>
</dbReference>
<feature type="transmembrane region" description="Helical" evidence="11">
    <location>
        <begin position="89"/>
        <end position="108"/>
    </location>
</feature>
<keyword evidence="9 11" id="KW-0472">Membrane</keyword>
<dbReference type="PROSITE" id="PS50850">
    <property type="entry name" value="MFS"/>
    <property type="match status" value="1"/>
</dbReference>
<dbReference type="InterPro" id="IPR050814">
    <property type="entry name" value="Myo-inositol_Transporter"/>
</dbReference>
<dbReference type="GO" id="GO:0015293">
    <property type="term" value="F:symporter activity"/>
    <property type="evidence" value="ECO:0007669"/>
    <property type="project" value="UniProtKB-KW"/>
</dbReference>
<evidence type="ECO:0000256" key="8">
    <source>
        <dbReference type="ARBA" id="ARBA00022989"/>
    </source>
</evidence>
<dbReference type="PROSITE" id="PS00216">
    <property type="entry name" value="SUGAR_TRANSPORT_1"/>
    <property type="match status" value="2"/>
</dbReference>
<dbReference type="PROSITE" id="PS00217">
    <property type="entry name" value="SUGAR_TRANSPORT_2"/>
    <property type="match status" value="1"/>
</dbReference>
<evidence type="ECO:0000256" key="4">
    <source>
        <dbReference type="ARBA" id="ARBA00022475"/>
    </source>
</evidence>
<evidence type="ECO:0000256" key="7">
    <source>
        <dbReference type="ARBA" id="ARBA00022847"/>
    </source>
</evidence>
<comment type="similarity">
    <text evidence="2 10">Belongs to the major facilitator superfamily. Sugar transporter (TC 2.A.1.1) family.</text>
</comment>
<accession>A0A225U2F6</accession>
<feature type="transmembrane region" description="Helical" evidence="11">
    <location>
        <begin position="114"/>
        <end position="136"/>
    </location>
</feature>
<feature type="domain" description="Major facilitator superfamily (MFS) profile" evidence="12">
    <location>
        <begin position="21"/>
        <end position="448"/>
    </location>
</feature>
<evidence type="ECO:0000256" key="3">
    <source>
        <dbReference type="ARBA" id="ARBA00022448"/>
    </source>
</evidence>
<dbReference type="InterPro" id="IPR003663">
    <property type="entry name" value="Sugar/inositol_transpt"/>
</dbReference>
<protein>
    <submittedName>
        <fullName evidence="13 14">MFS transporter</fullName>
    </submittedName>
</protein>
<keyword evidence="16" id="KW-1185">Reference proteome</keyword>
<dbReference type="PRINTS" id="PR00171">
    <property type="entry name" value="SUGRTRNSPORT"/>
</dbReference>
<dbReference type="GO" id="GO:0005886">
    <property type="term" value="C:plasma membrane"/>
    <property type="evidence" value="ECO:0007669"/>
    <property type="project" value="UniProtKB-SubCell"/>
</dbReference>
<evidence type="ECO:0000313" key="15">
    <source>
        <dbReference type="Proteomes" id="UP000229713"/>
    </source>
</evidence>
<evidence type="ECO:0000256" key="1">
    <source>
        <dbReference type="ARBA" id="ARBA00004651"/>
    </source>
</evidence>
<dbReference type="NCBIfam" id="TIGR00879">
    <property type="entry name" value="SP"/>
    <property type="match status" value="1"/>
</dbReference>
<evidence type="ECO:0000256" key="10">
    <source>
        <dbReference type="RuleBase" id="RU003346"/>
    </source>
</evidence>
<keyword evidence="3 10" id="KW-0813">Transport</keyword>
<dbReference type="Pfam" id="PF00083">
    <property type="entry name" value="Sugar_tr"/>
    <property type="match status" value="1"/>
</dbReference>
<feature type="transmembrane region" description="Helical" evidence="11">
    <location>
        <begin position="20"/>
        <end position="45"/>
    </location>
</feature>
<dbReference type="InterPro" id="IPR020846">
    <property type="entry name" value="MFS_dom"/>
</dbReference>
<sequence length="482" mass="51731">MNTLSTPPTAVAHGRRYSFLVAIGASIGGLLYGYDTGIIASALLFLREDFAIADNAFMQSVVTSATLLGAIFGALLTGPLSDRLGRRRTVIVISILFALFALGCALATSLNMLIVMRFLLGLGVGGSSQIVPMYIAELAPAHRRGAQGVLFQMMICVGTLLAYAVGYLLGPSGAWEWMLGLAVIPAVIFIVMMLYLPESPRWLVGKQQAKRAEEILVRVGRTGHEAAQEVKEIGRLHQDQQSSWRELFQPWVRPALVAGLGIAIFSQATGISAIIYYAPSLLVMAQFGKSVAILGSVGIGVVLTVFTLLGIWLLDVLGRRRLMLIGLPGAVVVLAVMSMLLPWSAHAQELLSDGHKIIVLACLLGYFAFNGGSLSVVTWLYCAEIFPLGVRGKGTALCSFALWVVNFLVTLLLYFTADALGIGLVFGALAAVNALAWVFVWRYAPETRGRTLEDIEQSLLNGQFNARNAASSGVLLNKINSD</sequence>
<feature type="transmembrane region" description="Helical" evidence="11">
    <location>
        <begin position="290"/>
        <end position="314"/>
    </location>
</feature>
<feature type="transmembrane region" description="Helical" evidence="11">
    <location>
        <begin position="357"/>
        <end position="382"/>
    </location>
</feature>
<gene>
    <name evidence="13" type="ORF">CFY86_24900</name>
    <name evidence="14" type="ORF">LM286_02455</name>
</gene>
<dbReference type="SUPFAM" id="SSF103473">
    <property type="entry name" value="MFS general substrate transporter"/>
    <property type="match status" value="1"/>
</dbReference>
<dbReference type="InterPro" id="IPR036259">
    <property type="entry name" value="MFS_trans_sf"/>
</dbReference>
<evidence type="ECO:0000313" key="13">
    <source>
        <dbReference type="EMBL" id="PIK81699.1"/>
    </source>
</evidence>
<feature type="transmembrane region" description="Helical" evidence="11">
    <location>
        <begin position="421"/>
        <end position="440"/>
    </location>
</feature>
<comment type="subcellular location">
    <subcellularLocation>
        <location evidence="1">Cell membrane</location>
        <topology evidence="1">Multi-pass membrane protein</topology>
    </subcellularLocation>
</comment>
<feature type="transmembrane region" description="Helical" evidence="11">
    <location>
        <begin position="57"/>
        <end position="77"/>
    </location>
</feature>
<keyword evidence="7" id="KW-0769">Symport</keyword>
<evidence type="ECO:0000256" key="5">
    <source>
        <dbReference type="ARBA" id="ARBA00022597"/>
    </source>
</evidence>
<evidence type="ECO:0000259" key="12">
    <source>
        <dbReference type="PROSITE" id="PS50850"/>
    </source>
</evidence>
<dbReference type="Proteomes" id="UP000229713">
    <property type="component" value="Unassembled WGS sequence"/>
</dbReference>
<organism evidence="13 15">
    <name type="scientific">Raoultella ornithinolytica</name>
    <name type="common">Klebsiella ornithinolytica</name>
    <dbReference type="NCBI Taxonomy" id="54291"/>
    <lineage>
        <taxon>Bacteria</taxon>
        <taxon>Pseudomonadati</taxon>
        <taxon>Pseudomonadota</taxon>
        <taxon>Gammaproteobacteria</taxon>
        <taxon>Enterobacterales</taxon>
        <taxon>Enterobacteriaceae</taxon>
        <taxon>Klebsiella/Raoultella group</taxon>
        <taxon>Raoultella</taxon>
    </lineage>
</organism>
<feature type="transmembrane region" description="Helical" evidence="11">
    <location>
        <begin position="175"/>
        <end position="196"/>
    </location>
</feature>
<dbReference type="RefSeq" id="WP_004868236.1">
    <property type="nucleotide sequence ID" value="NZ_ABIKMM020000007.1"/>
</dbReference>
<keyword evidence="8 11" id="KW-1133">Transmembrane helix</keyword>
<dbReference type="AlphaFoldDB" id="A0A225U2F6"/>